<sequence>MASDSMFLLAGVSLLSAMQMGYLARRVGLSRIAHKVMPPSVTGPPEFERTFRAHEVAAAGGGLMYIIARQIYFNGYVKSNKKRLPGFYLTITVFVILSLLGLTGILCGILHKYFNIHL</sequence>
<dbReference type="PANTHER" id="PTHR10250:SF13">
    <property type="entry name" value="MICROSOMAL GLUTATHIONE S-TRANSFERASE 2"/>
    <property type="match status" value="1"/>
</dbReference>
<dbReference type="GO" id="GO:0019370">
    <property type="term" value="P:leukotriene biosynthetic process"/>
    <property type="evidence" value="ECO:0007669"/>
    <property type="project" value="TreeGrafter"/>
</dbReference>
<evidence type="ECO:0000256" key="6">
    <source>
        <dbReference type="SAM" id="SignalP"/>
    </source>
</evidence>
<dbReference type="Proteomes" id="UP001314229">
    <property type="component" value="Unassembled WGS sequence"/>
</dbReference>
<evidence type="ECO:0000256" key="1">
    <source>
        <dbReference type="ARBA" id="ARBA00004141"/>
    </source>
</evidence>
<keyword evidence="8" id="KW-1185">Reference proteome</keyword>
<keyword evidence="2 5" id="KW-0812">Transmembrane</keyword>
<feature type="transmembrane region" description="Helical" evidence="5">
    <location>
        <begin position="87"/>
        <end position="111"/>
    </location>
</feature>
<dbReference type="SUPFAM" id="SSF161084">
    <property type="entry name" value="MAPEG domain-like"/>
    <property type="match status" value="1"/>
</dbReference>
<dbReference type="GO" id="GO:0016020">
    <property type="term" value="C:membrane"/>
    <property type="evidence" value="ECO:0007669"/>
    <property type="project" value="UniProtKB-SubCell"/>
</dbReference>
<dbReference type="GO" id="GO:0005635">
    <property type="term" value="C:nuclear envelope"/>
    <property type="evidence" value="ECO:0007669"/>
    <property type="project" value="TreeGrafter"/>
</dbReference>
<dbReference type="Gene3D" id="1.20.120.550">
    <property type="entry name" value="Membrane associated eicosanoid/glutathione metabolism-like domain"/>
    <property type="match status" value="2"/>
</dbReference>
<dbReference type="InterPro" id="IPR050997">
    <property type="entry name" value="MAPEG"/>
</dbReference>
<proteinExistence type="predicted"/>
<reference evidence="7 8" key="1">
    <citation type="submission" date="2024-01" db="EMBL/GenBank/DDBJ databases">
        <authorList>
            <person name="Alioto T."/>
            <person name="Alioto T."/>
            <person name="Gomez Garrido J."/>
        </authorList>
    </citation>
    <scope>NUCLEOTIDE SEQUENCE [LARGE SCALE GENOMIC DNA]</scope>
</reference>
<gene>
    <name evidence="7" type="ORF">FSCOSCO3_A007500</name>
</gene>
<dbReference type="GO" id="GO:0004602">
    <property type="term" value="F:glutathione peroxidase activity"/>
    <property type="evidence" value="ECO:0007669"/>
    <property type="project" value="TreeGrafter"/>
</dbReference>
<dbReference type="EMBL" id="CAWUFR010000669">
    <property type="protein sequence ID" value="CAK6980280.1"/>
    <property type="molecule type" value="Genomic_DNA"/>
</dbReference>
<evidence type="ECO:0000256" key="2">
    <source>
        <dbReference type="ARBA" id="ARBA00022692"/>
    </source>
</evidence>
<name>A0AAV1Q9N7_SCOSC</name>
<comment type="subcellular location">
    <subcellularLocation>
        <location evidence="1">Membrane</location>
        <topology evidence="1">Multi-pass membrane protein</topology>
    </subcellularLocation>
</comment>
<keyword evidence="3 5" id="KW-1133">Transmembrane helix</keyword>
<evidence type="ECO:0000313" key="8">
    <source>
        <dbReference type="Proteomes" id="UP001314229"/>
    </source>
</evidence>
<dbReference type="InterPro" id="IPR023352">
    <property type="entry name" value="MAPEG-like_dom_sf"/>
</dbReference>
<dbReference type="PANTHER" id="PTHR10250">
    <property type="entry name" value="MICROSOMAL GLUTATHIONE S-TRANSFERASE"/>
    <property type="match status" value="1"/>
</dbReference>
<dbReference type="GO" id="GO:0005783">
    <property type="term" value="C:endoplasmic reticulum"/>
    <property type="evidence" value="ECO:0007669"/>
    <property type="project" value="TreeGrafter"/>
</dbReference>
<evidence type="ECO:0000256" key="3">
    <source>
        <dbReference type="ARBA" id="ARBA00022989"/>
    </source>
</evidence>
<feature type="transmembrane region" description="Helical" evidence="5">
    <location>
        <begin position="50"/>
        <end position="67"/>
    </location>
</feature>
<keyword evidence="4 5" id="KW-0472">Membrane</keyword>
<dbReference type="InterPro" id="IPR001129">
    <property type="entry name" value="Membr-assoc_MAPEG"/>
</dbReference>
<keyword evidence="6" id="KW-0732">Signal</keyword>
<dbReference type="GO" id="GO:0004464">
    <property type="term" value="F:leukotriene-C4 synthase activity"/>
    <property type="evidence" value="ECO:0007669"/>
    <property type="project" value="TreeGrafter"/>
</dbReference>
<organism evidence="7 8">
    <name type="scientific">Scomber scombrus</name>
    <name type="common">Atlantic mackerel</name>
    <name type="synonym">Scomber vernalis</name>
    <dbReference type="NCBI Taxonomy" id="13677"/>
    <lineage>
        <taxon>Eukaryota</taxon>
        <taxon>Metazoa</taxon>
        <taxon>Chordata</taxon>
        <taxon>Craniata</taxon>
        <taxon>Vertebrata</taxon>
        <taxon>Euteleostomi</taxon>
        <taxon>Actinopterygii</taxon>
        <taxon>Neopterygii</taxon>
        <taxon>Teleostei</taxon>
        <taxon>Neoteleostei</taxon>
        <taxon>Acanthomorphata</taxon>
        <taxon>Pelagiaria</taxon>
        <taxon>Scombriformes</taxon>
        <taxon>Scombridae</taxon>
        <taxon>Scomber</taxon>
    </lineage>
</organism>
<protein>
    <submittedName>
        <fullName evidence="7">Microsomal glutathione S-transferase 2 isoform X4</fullName>
    </submittedName>
</protein>
<evidence type="ECO:0000256" key="5">
    <source>
        <dbReference type="SAM" id="Phobius"/>
    </source>
</evidence>
<comment type="caution">
    <text evidence="7">The sequence shown here is derived from an EMBL/GenBank/DDBJ whole genome shotgun (WGS) entry which is preliminary data.</text>
</comment>
<feature type="chain" id="PRO_5043763155" evidence="6">
    <location>
        <begin position="18"/>
        <end position="118"/>
    </location>
</feature>
<accession>A0AAV1Q9N7</accession>
<evidence type="ECO:0000256" key="4">
    <source>
        <dbReference type="ARBA" id="ARBA00023136"/>
    </source>
</evidence>
<feature type="signal peptide" evidence="6">
    <location>
        <begin position="1"/>
        <end position="17"/>
    </location>
</feature>
<dbReference type="AlphaFoldDB" id="A0AAV1Q9N7"/>
<evidence type="ECO:0000313" key="7">
    <source>
        <dbReference type="EMBL" id="CAK6980280.1"/>
    </source>
</evidence>
<dbReference type="GO" id="GO:0004364">
    <property type="term" value="F:glutathione transferase activity"/>
    <property type="evidence" value="ECO:0007669"/>
    <property type="project" value="TreeGrafter"/>
</dbReference>
<dbReference type="Pfam" id="PF01124">
    <property type="entry name" value="MAPEG"/>
    <property type="match status" value="1"/>
</dbReference>